<dbReference type="AlphaFoldDB" id="A0A2G5SVP0"/>
<dbReference type="Proteomes" id="UP000230233">
    <property type="component" value="Chromosome X"/>
</dbReference>
<proteinExistence type="predicted"/>
<keyword evidence="2" id="KW-1185">Reference proteome</keyword>
<reference evidence="2" key="1">
    <citation type="submission" date="2017-10" db="EMBL/GenBank/DDBJ databases">
        <title>Rapid genome shrinkage in a self-fertile nematode reveals novel sperm competition proteins.</title>
        <authorList>
            <person name="Yin D."/>
            <person name="Schwarz E.M."/>
            <person name="Thomas C.G."/>
            <person name="Felde R.L."/>
            <person name="Korf I.F."/>
            <person name="Cutter A.D."/>
            <person name="Schartner C.M."/>
            <person name="Ralston E.J."/>
            <person name="Meyer B.J."/>
            <person name="Haag E.S."/>
        </authorList>
    </citation>
    <scope>NUCLEOTIDE SEQUENCE [LARGE SCALE GENOMIC DNA]</scope>
    <source>
        <strain evidence="2">JU1422</strain>
    </source>
</reference>
<sequence>MKATRYETILEETTDENGRLVAPQQLVPYETFQLEDPTPTTVSWYCLPVGFVAAVFAECAETCMKLFGFCSRNVEV</sequence>
<dbReference type="OrthoDB" id="10276654at2759"/>
<protein>
    <submittedName>
        <fullName evidence="1">Uncharacterized protein</fullName>
    </submittedName>
</protein>
<accession>A0A2G5SVP0</accession>
<comment type="caution">
    <text evidence="1">The sequence shown here is derived from an EMBL/GenBank/DDBJ whole genome shotgun (WGS) entry which is preliminary data.</text>
</comment>
<evidence type="ECO:0000313" key="2">
    <source>
        <dbReference type="Proteomes" id="UP000230233"/>
    </source>
</evidence>
<dbReference type="EMBL" id="PDUG01000006">
    <property type="protein sequence ID" value="PIC19194.1"/>
    <property type="molecule type" value="Genomic_DNA"/>
</dbReference>
<evidence type="ECO:0000313" key="1">
    <source>
        <dbReference type="EMBL" id="PIC19194.1"/>
    </source>
</evidence>
<name>A0A2G5SVP0_9PELO</name>
<organism evidence="1 2">
    <name type="scientific">Caenorhabditis nigoni</name>
    <dbReference type="NCBI Taxonomy" id="1611254"/>
    <lineage>
        <taxon>Eukaryota</taxon>
        <taxon>Metazoa</taxon>
        <taxon>Ecdysozoa</taxon>
        <taxon>Nematoda</taxon>
        <taxon>Chromadorea</taxon>
        <taxon>Rhabditida</taxon>
        <taxon>Rhabditina</taxon>
        <taxon>Rhabditomorpha</taxon>
        <taxon>Rhabditoidea</taxon>
        <taxon>Rhabditidae</taxon>
        <taxon>Peloderinae</taxon>
        <taxon>Caenorhabditis</taxon>
    </lineage>
</organism>
<gene>
    <name evidence="1" type="primary">Cnig_chr_X.g24824</name>
    <name evidence="1" type="ORF">B9Z55_024824</name>
</gene>